<gene>
    <name evidence="2" type="ORF">Dthio_PD0712</name>
</gene>
<keyword evidence="1" id="KW-1133">Transmembrane helix</keyword>
<keyword evidence="1" id="KW-0812">Transmembrane</keyword>
<proteinExistence type="predicted"/>
<name>D6SRR5_9BACT</name>
<dbReference type="InterPro" id="IPR045584">
    <property type="entry name" value="Pilin-like"/>
</dbReference>
<keyword evidence="3" id="KW-1185">Reference proteome</keyword>
<dbReference type="InterPro" id="IPR012902">
    <property type="entry name" value="N_methyl_site"/>
</dbReference>
<evidence type="ECO:0000313" key="2">
    <source>
        <dbReference type="EMBL" id="EFI33381.1"/>
    </source>
</evidence>
<dbReference type="eggNOG" id="COG2165">
    <property type="taxonomic scope" value="Bacteria"/>
</dbReference>
<dbReference type="EMBL" id="ACJN02000003">
    <property type="protein sequence ID" value="EFI33381.1"/>
    <property type="molecule type" value="Genomic_DNA"/>
</dbReference>
<keyword evidence="1" id="KW-0472">Membrane</keyword>
<evidence type="ECO:0000313" key="3">
    <source>
        <dbReference type="Proteomes" id="UP000005496"/>
    </source>
</evidence>
<evidence type="ECO:0000256" key="1">
    <source>
        <dbReference type="SAM" id="Phobius"/>
    </source>
</evidence>
<reference evidence="2" key="1">
    <citation type="submission" date="2010-05" db="EMBL/GenBank/DDBJ databases">
        <title>The draft genome of Desulfonatronospira thiodismutans ASO3-1.</title>
        <authorList>
            <consortium name="US DOE Joint Genome Institute (JGI-PGF)"/>
            <person name="Lucas S."/>
            <person name="Copeland A."/>
            <person name="Lapidus A."/>
            <person name="Cheng J.-F."/>
            <person name="Bruce D."/>
            <person name="Goodwin L."/>
            <person name="Pitluck S."/>
            <person name="Chertkov O."/>
            <person name="Brettin T."/>
            <person name="Detter J.C."/>
            <person name="Han C."/>
            <person name="Land M.L."/>
            <person name="Hauser L."/>
            <person name="Kyrpides N."/>
            <person name="Mikhailova N."/>
            <person name="Muyzer G."/>
            <person name="Woyke T."/>
        </authorList>
    </citation>
    <scope>NUCLEOTIDE SEQUENCE [LARGE SCALE GENOMIC DNA]</scope>
    <source>
        <strain evidence="2">ASO3-1</strain>
    </source>
</reference>
<feature type="transmembrane region" description="Helical" evidence="1">
    <location>
        <begin position="40"/>
        <end position="60"/>
    </location>
</feature>
<sequence>MPHAIQYNLLTFTPCFPIFKFMTIKNKTCSPNIPSPSRGFTMLEIVAVLVILGVLAAVAVNRFTDIGAKDVAAANTLKVHLRYAQLRAMGDVNDWGIEIEADTYTLVRDNGNVPTGNSLPDLPGAPYLPGEDSYKNENLDATLSPQDTIMFSAARGRPYLEGSDPENFPNPYEITVGNSQTINITTETGFIE</sequence>
<dbReference type="Gene3D" id="3.30.700.10">
    <property type="entry name" value="Glycoprotein, Type 4 Pilin"/>
    <property type="match status" value="1"/>
</dbReference>
<accession>D6SRR5</accession>
<protein>
    <recommendedName>
        <fullName evidence="4">General secretion pathway protein H</fullName>
    </recommendedName>
</protein>
<dbReference type="AlphaFoldDB" id="D6SRR5"/>
<organism evidence="2 3">
    <name type="scientific">Desulfonatronospira thiodismutans ASO3-1</name>
    <dbReference type="NCBI Taxonomy" id="555779"/>
    <lineage>
        <taxon>Bacteria</taxon>
        <taxon>Pseudomonadati</taxon>
        <taxon>Thermodesulfobacteriota</taxon>
        <taxon>Desulfovibrionia</taxon>
        <taxon>Desulfovibrionales</taxon>
        <taxon>Desulfonatronovibrionaceae</taxon>
        <taxon>Desulfonatronospira</taxon>
    </lineage>
</organism>
<dbReference type="Proteomes" id="UP000005496">
    <property type="component" value="Unassembled WGS sequence"/>
</dbReference>
<dbReference type="Pfam" id="PF07963">
    <property type="entry name" value="N_methyl"/>
    <property type="match status" value="1"/>
</dbReference>
<dbReference type="NCBIfam" id="TIGR02532">
    <property type="entry name" value="IV_pilin_GFxxxE"/>
    <property type="match status" value="1"/>
</dbReference>
<evidence type="ECO:0008006" key="4">
    <source>
        <dbReference type="Google" id="ProtNLM"/>
    </source>
</evidence>
<dbReference type="SUPFAM" id="SSF54523">
    <property type="entry name" value="Pili subunits"/>
    <property type="match status" value="1"/>
</dbReference>
<comment type="caution">
    <text evidence="2">The sequence shown here is derived from an EMBL/GenBank/DDBJ whole genome shotgun (WGS) entry which is preliminary data.</text>
</comment>